<sequence>MFRSEKFIRKAFGSDMIDSVVEAQKGEDQFSSSVEFVKVELKHGEVDVVVKMQSESTLVRDTMSTDVQFHNEVNMYQEILPYLDVPVENLFPKCFYGVSTLGGDYGEDCVVLQNMKTLGYRLSEERLLLDYDHSVLALRRLGAFHACSYKAKQADHDGFMEKVNTLLEAYYEPENRVEFNKFFAPYIERGVLELFEKGEHREILTSFVERLDDPFMYLKHLVEPEEPIAVLCHGDFCRNNILFKYDGGKPVEVSFFDFGTSRYCSPVIDLSLFIFMNVPSKVRKDRWDDLLSAYHEGLSRSIPDVKVPSLETIKIEMQKKAAYAYPHCCTFIPTMMDEKRIKVDELVMLSEDELDVTSKAIGGEEATVVVADVLRDLVEKQCL</sequence>
<dbReference type="Gene3D" id="3.90.1200.10">
    <property type="match status" value="1"/>
</dbReference>
<reference evidence="2" key="1">
    <citation type="submission" date="2015-12" db="EMBL/GenBank/DDBJ databases">
        <title>De novo transcriptome assembly of four potential Pierce s Disease insect vectors from Arizona vineyards.</title>
        <authorList>
            <person name="Tassone E.E."/>
        </authorList>
    </citation>
    <scope>NUCLEOTIDE SEQUENCE</scope>
</reference>
<dbReference type="PANTHER" id="PTHR11012:SF4">
    <property type="entry name" value="LD42035P"/>
    <property type="match status" value="1"/>
</dbReference>
<feature type="domain" description="CHK kinase-like" evidence="1">
    <location>
        <begin position="110"/>
        <end position="304"/>
    </location>
</feature>
<dbReference type="SUPFAM" id="SSF56112">
    <property type="entry name" value="Protein kinase-like (PK-like)"/>
    <property type="match status" value="1"/>
</dbReference>
<dbReference type="InterPro" id="IPR011009">
    <property type="entry name" value="Kinase-like_dom_sf"/>
</dbReference>
<protein>
    <recommendedName>
        <fullName evidence="1">CHK kinase-like domain-containing protein</fullName>
    </recommendedName>
</protein>
<accession>A0A1B6CTQ1</accession>
<dbReference type="InterPro" id="IPR004119">
    <property type="entry name" value="EcKL"/>
</dbReference>
<dbReference type="PANTHER" id="PTHR11012">
    <property type="entry name" value="PROTEIN KINASE-LIKE DOMAIN-CONTAINING"/>
    <property type="match status" value="1"/>
</dbReference>
<organism evidence="2">
    <name type="scientific">Clastoptera arizonana</name>
    <name type="common">Arizona spittle bug</name>
    <dbReference type="NCBI Taxonomy" id="38151"/>
    <lineage>
        <taxon>Eukaryota</taxon>
        <taxon>Metazoa</taxon>
        <taxon>Ecdysozoa</taxon>
        <taxon>Arthropoda</taxon>
        <taxon>Hexapoda</taxon>
        <taxon>Insecta</taxon>
        <taxon>Pterygota</taxon>
        <taxon>Neoptera</taxon>
        <taxon>Paraneoptera</taxon>
        <taxon>Hemiptera</taxon>
        <taxon>Auchenorrhyncha</taxon>
        <taxon>Cercopoidea</taxon>
        <taxon>Clastopteridae</taxon>
        <taxon>Clastoptera</taxon>
    </lineage>
</organism>
<evidence type="ECO:0000259" key="1">
    <source>
        <dbReference type="SMART" id="SM00587"/>
    </source>
</evidence>
<dbReference type="Pfam" id="PF02958">
    <property type="entry name" value="EcKL"/>
    <property type="match status" value="1"/>
</dbReference>
<dbReference type="InterPro" id="IPR015897">
    <property type="entry name" value="CHK_kinase-like"/>
</dbReference>
<evidence type="ECO:0000313" key="2">
    <source>
        <dbReference type="EMBL" id="JAS16715.1"/>
    </source>
</evidence>
<gene>
    <name evidence="2" type="ORF">g.36010</name>
</gene>
<name>A0A1B6CTQ1_9HEMI</name>
<dbReference type="SMART" id="SM00587">
    <property type="entry name" value="CHK"/>
    <property type="match status" value="1"/>
</dbReference>
<dbReference type="AlphaFoldDB" id="A0A1B6CTQ1"/>
<proteinExistence type="predicted"/>
<dbReference type="EMBL" id="GEDC01020583">
    <property type="protein sequence ID" value="JAS16715.1"/>
    <property type="molecule type" value="Transcribed_RNA"/>
</dbReference>